<name>A0ACB7TEA0_HYAAI</name>
<evidence type="ECO:0000313" key="2">
    <source>
        <dbReference type="Proteomes" id="UP000821845"/>
    </source>
</evidence>
<accession>A0ACB7TEA0</accession>
<reference evidence="1" key="1">
    <citation type="submission" date="2020-05" db="EMBL/GenBank/DDBJ databases">
        <title>Large-scale comparative analyses of tick genomes elucidate their genetic diversity and vector capacities.</title>
        <authorList>
            <person name="Jia N."/>
            <person name="Wang J."/>
            <person name="Shi W."/>
            <person name="Du L."/>
            <person name="Sun Y."/>
            <person name="Zhan W."/>
            <person name="Jiang J."/>
            <person name="Wang Q."/>
            <person name="Zhang B."/>
            <person name="Ji P."/>
            <person name="Sakyi L.B."/>
            <person name="Cui X."/>
            <person name="Yuan T."/>
            <person name="Jiang B."/>
            <person name="Yang W."/>
            <person name="Lam T.T.-Y."/>
            <person name="Chang Q."/>
            <person name="Ding S."/>
            <person name="Wang X."/>
            <person name="Zhu J."/>
            <person name="Ruan X."/>
            <person name="Zhao L."/>
            <person name="Wei J."/>
            <person name="Que T."/>
            <person name="Du C."/>
            <person name="Cheng J."/>
            <person name="Dai P."/>
            <person name="Han X."/>
            <person name="Huang E."/>
            <person name="Gao Y."/>
            <person name="Liu J."/>
            <person name="Shao H."/>
            <person name="Ye R."/>
            <person name="Li L."/>
            <person name="Wei W."/>
            <person name="Wang X."/>
            <person name="Wang C."/>
            <person name="Yang T."/>
            <person name="Huo Q."/>
            <person name="Li W."/>
            <person name="Guo W."/>
            <person name="Chen H."/>
            <person name="Zhou L."/>
            <person name="Ni X."/>
            <person name="Tian J."/>
            <person name="Zhou Y."/>
            <person name="Sheng Y."/>
            <person name="Liu T."/>
            <person name="Pan Y."/>
            <person name="Xia L."/>
            <person name="Li J."/>
            <person name="Zhao F."/>
            <person name="Cao W."/>
        </authorList>
    </citation>
    <scope>NUCLEOTIDE SEQUENCE</scope>
    <source>
        <strain evidence="1">Hyas-2018</strain>
    </source>
</reference>
<sequence length="767" mass="85570">MSVLTASAWMIRPGQLPLLSRRSPKRRLRLTAFRLPCARLSGTKGGRYKKRYTNPTATRWSCINGARHAPTPLPPCLSAQALLKTSRCPLCRVPPYVALHPPLHPLAFFHNPSSGIDVLFIREANFRSPLDVVAFRRDFRVDAFFSLTSSRACGVGVIFVSDRFRQKSYCTFGADGRQESPLYQLIRPRYAVGHEQFKDLHQLLLEPLPHVLLGDFNCVVDSQRDVRGPGQGGSTYQAKELVKILRHLSLTDVWVVDLPGNLSGKSDHLPLATTVRGSPGFSSRNLGWRLDPSLLHDEDCVQRVRDRIRESLENVPSLTPHVWDTLKEGWKKLLQEEGRDRKRQLSAQMAEILRRMRIVKEVESLTSCTREYLETLQATYTHLLQLKTRRPAKEPDPPDSSTDPGSRDVYGNGGVRITEAKRLDGSITSDPGEIADIFREYFATQFHESDSAEENPNRMQISELCQYLRRPGNVVVNGSITAGFDYTRGIRQGCPLGPTVFIISLEPLLAKLANNERTRGFPLTGTGEINVLAYADDISLFVHDTSSLIEFWNTFNCNSEVSGAKINEGKSKALLFGSFPSESLGEIQKVSMVKVLGIYFKCDGVAEATWQRALERAHLVATRIQHLDLTLRGKALAVKTSVLVEVLPSMEAAQTVEVQSLVEGDTFEAFVNDDCDDIVCEQADTDEAIVAAVQDRGDGASDDDTVEEDCAPEISSRDALDYVAKLKVYCAQNLSEKALQRMIAVEDEMVHSAVKARRQTKITAFFH</sequence>
<organism evidence="1 2">
    <name type="scientific">Hyalomma asiaticum</name>
    <name type="common">Tick</name>
    <dbReference type="NCBI Taxonomy" id="266040"/>
    <lineage>
        <taxon>Eukaryota</taxon>
        <taxon>Metazoa</taxon>
        <taxon>Ecdysozoa</taxon>
        <taxon>Arthropoda</taxon>
        <taxon>Chelicerata</taxon>
        <taxon>Arachnida</taxon>
        <taxon>Acari</taxon>
        <taxon>Parasitiformes</taxon>
        <taxon>Ixodida</taxon>
        <taxon>Ixodoidea</taxon>
        <taxon>Ixodidae</taxon>
        <taxon>Hyalomminae</taxon>
        <taxon>Hyalomma</taxon>
    </lineage>
</organism>
<keyword evidence="2" id="KW-1185">Reference proteome</keyword>
<dbReference type="EMBL" id="CM023481">
    <property type="protein sequence ID" value="KAH6945250.1"/>
    <property type="molecule type" value="Genomic_DNA"/>
</dbReference>
<dbReference type="Proteomes" id="UP000821845">
    <property type="component" value="Chromosome 1"/>
</dbReference>
<proteinExistence type="predicted"/>
<evidence type="ECO:0000313" key="1">
    <source>
        <dbReference type="EMBL" id="KAH6945250.1"/>
    </source>
</evidence>
<protein>
    <submittedName>
        <fullName evidence="1">Uncharacterized protein</fullName>
    </submittedName>
</protein>
<comment type="caution">
    <text evidence="1">The sequence shown here is derived from an EMBL/GenBank/DDBJ whole genome shotgun (WGS) entry which is preliminary data.</text>
</comment>
<gene>
    <name evidence="1" type="ORF">HPB50_007678</name>
</gene>